<dbReference type="InterPro" id="IPR000611">
    <property type="entry name" value="NPY_rcpt"/>
</dbReference>
<comment type="caution">
    <text evidence="11">The sequence shown here is derived from an EMBL/GenBank/DDBJ whole genome shotgun (WGS) entry which is preliminary data.</text>
</comment>
<dbReference type="EMBL" id="JAODUP010000686">
    <property type="protein sequence ID" value="KAK2145348.1"/>
    <property type="molecule type" value="Genomic_DNA"/>
</dbReference>
<dbReference type="InterPro" id="IPR000276">
    <property type="entry name" value="GPCR_Rhodpsn"/>
</dbReference>
<name>A0AAD9J3E1_9ANNE</name>
<dbReference type="GO" id="GO:0004983">
    <property type="term" value="F:neuropeptide Y receptor activity"/>
    <property type="evidence" value="ECO:0007669"/>
    <property type="project" value="InterPro"/>
</dbReference>
<comment type="similarity">
    <text evidence="2">Belongs to the G-protein coupled receptor 1 family.</text>
</comment>
<dbReference type="PANTHER" id="PTHR45695:SF9">
    <property type="entry name" value="LEUCOKININ RECEPTOR"/>
    <property type="match status" value="1"/>
</dbReference>
<keyword evidence="5" id="KW-0297">G-protein coupled receptor</keyword>
<dbReference type="Proteomes" id="UP001208570">
    <property type="component" value="Unassembled WGS sequence"/>
</dbReference>
<feature type="transmembrane region" description="Helical" evidence="9">
    <location>
        <begin position="45"/>
        <end position="73"/>
    </location>
</feature>
<dbReference type="AlphaFoldDB" id="A0AAD9J3E1"/>
<gene>
    <name evidence="11" type="ORF">LSH36_686g00008</name>
</gene>
<reference evidence="11" key="1">
    <citation type="journal article" date="2023" name="Mol. Biol. Evol.">
        <title>Third-Generation Sequencing Reveals the Adaptive Role of the Epigenome in Three Deep-Sea Polychaetes.</title>
        <authorList>
            <person name="Perez M."/>
            <person name="Aroh O."/>
            <person name="Sun Y."/>
            <person name="Lan Y."/>
            <person name="Juniper S.K."/>
            <person name="Young C.R."/>
            <person name="Angers B."/>
            <person name="Qian P.Y."/>
        </authorList>
    </citation>
    <scope>NUCLEOTIDE SEQUENCE</scope>
    <source>
        <strain evidence="11">P08H-3</strain>
    </source>
</reference>
<keyword evidence="6 9" id="KW-0472">Membrane</keyword>
<feature type="transmembrane region" description="Helical" evidence="9">
    <location>
        <begin position="85"/>
        <end position="110"/>
    </location>
</feature>
<keyword evidence="12" id="KW-1185">Reference proteome</keyword>
<dbReference type="SUPFAM" id="SSF81321">
    <property type="entry name" value="Family A G protein-coupled receptor-like"/>
    <property type="match status" value="1"/>
</dbReference>
<protein>
    <recommendedName>
        <fullName evidence="10">G-protein coupled receptors family 1 profile domain-containing protein</fullName>
    </recommendedName>
</protein>
<sequence>MRYTMALWSFLGVDITGNRSAYLLNDTSLNISDISSFKQPLEITYIRWIYITLFGIIFLCCILGNFTVIYVILRHKKMRNITNFFLANLALSDLCVGIFCVLPNLSTFLSPYWLLGRVLCKLYYFIQCTSYTASVLILTVISFREILRYHTSDVQQTSY</sequence>
<evidence type="ECO:0000256" key="1">
    <source>
        <dbReference type="ARBA" id="ARBA00004141"/>
    </source>
</evidence>
<dbReference type="PRINTS" id="PR01012">
    <property type="entry name" value="NRPEPTIDEYR"/>
</dbReference>
<dbReference type="PANTHER" id="PTHR45695">
    <property type="entry name" value="LEUCOKININ RECEPTOR-RELATED"/>
    <property type="match status" value="1"/>
</dbReference>
<evidence type="ECO:0000256" key="6">
    <source>
        <dbReference type="ARBA" id="ARBA00023136"/>
    </source>
</evidence>
<keyword evidence="8" id="KW-0807">Transducer</keyword>
<evidence type="ECO:0000256" key="9">
    <source>
        <dbReference type="SAM" id="Phobius"/>
    </source>
</evidence>
<keyword evidence="7" id="KW-0675">Receptor</keyword>
<organism evidence="11 12">
    <name type="scientific">Paralvinella palmiformis</name>
    <dbReference type="NCBI Taxonomy" id="53620"/>
    <lineage>
        <taxon>Eukaryota</taxon>
        <taxon>Metazoa</taxon>
        <taxon>Spiralia</taxon>
        <taxon>Lophotrochozoa</taxon>
        <taxon>Annelida</taxon>
        <taxon>Polychaeta</taxon>
        <taxon>Sedentaria</taxon>
        <taxon>Canalipalpata</taxon>
        <taxon>Terebellida</taxon>
        <taxon>Terebelliformia</taxon>
        <taxon>Alvinellidae</taxon>
        <taxon>Paralvinella</taxon>
    </lineage>
</organism>
<dbReference type="Gene3D" id="1.20.1070.10">
    <property type="entry name" value="Rhodopsin 7-helix transmembrane proteins"/>
    <property type="match status" value="1"/>
</dbReference>
<dbReference type="GO" id="GO:0005886">
    <property type="term" value="C:plasma membrane"/>
    <property type="evidence" value="ECO:0007669"/>
    <property type="project" value="TreeGrafter"/>
</dbReference>
<dbReference type="InterPro" id="IPR017452">
    <property type="entry name" value="GPCR_Rhodpsn_7TM"/>
</dbReference>
<dbReference type="PROSITE" id="PS50262">
    <property type="entry name" value="G_PROTEIN_RECEP_F1_2"/>
    <property type="match status" value="1"/>
</dbReference>
<accession>A0AAD9J3E1</accession>
<evidence type="ECO:0000256" key="4">
    <source>
        <dbReference type="ARBA" id="ARBA00022989"/>
    </source>
</evidence>
<evidence type="ECO:0000313" key="12">
    <source>
        <dbReference type="Proteomes" id="UP001208570"/>
    </source>
</evidence>
<keyword evidence="3 9" id="KW-0812">Transmembrane</keyword>
<proteinExistence type="inferred from homology"/>
<comment type="subcellular location">
    <subcellularLocation>
        <location evidence="1">Membrane</location>
        <topology evidence="1">Multi-pass membrane protein</topology>
    </subcellularLocation>
</comment>
<evidence type="ECO:0000313" key="11">
    <source>
        <dbReference type="EMBL" id="KAK2145348.1"/>
    </source>
</evidence>
<evidence type="ECO:0000256" key="7">
    <source>
        <dbReference type="ARBA" id="ARBA00023170"/>
    </source>
</evidence>
<evidence type="ECO:0000256" key="3">
    <source>
        <dbReference type="ARBA" id="ARBA00022692"/>
    </source>
</evidence>
<dbReference type="PRINTS" id="PR00237">
    <property type="entry name" value="GPCRRHODOPSN"/>
</dbReference>
<evidence type="ECO:0000256" key="5">
    <source>
        <dbReference type="ARBA" id="ARBA00023040"/>
    </source>
</evidence>
<keyword evidence="4 9" id="KW-1133">Transmembrane helix</keyword>
<feature type="domain" description="G-protein coupled receptors family 1 profile" evidence="10">
    <location>
        <begin position="64"/>
        <end position="159"/>
    </location>
</feature>
<feature type="transmembrane region" description="Helical" evidence="9">
    <location>
        <begin position="122"/>
        <end position="143"/>
    </location>
</feature>
<evidence type="ECO:0000256" key="2">
    <source>
        <dbReference type="ARBA" id="ARBA00010663"/>
    </source>
</evidence>
<evidence type="ECO:0000259" key="10">
    <source>
        <dbReference type="PROSITE" id="PS50262"/>
    </source>
</evidence>
<evidence type="ECO:0000256" key="8">
    <source>
        <dbReference type="ARBA" id="ARBA00023224"/>
    </source>
</evidence>
<dbReference type="Pfam" id="PF00001">
    <property type="entry name" value="7tm_1"/>
    <property type="match status" value="1"/>
</dbReference>